<dbReference type="Pfam" id="PF14479">
    <property type="entry name" value="HeLo"/>
    <property type="match status" value="1"/>
</dbReference>
<evidence type="ECO:0000259" key="1">
    <source>
        <dbReference type="Pfam" id="PF14479"/>
    </source>
</evidence>
<dbReference type="Proteomes" id="UP001590951">
    <property type="component" value="Unassembled WGS sequence"/>
</dbReference>
<accession>A0ABR4BIA8</accession>
<evidence type="ECO:0000313" key="3">
    <source>
        <dbReference type="Proteomes" id="UP001590951"/>
    </source>
</evidence>
<dbReference type="EMBL" id="JBHFEH010000007">
    <property type="protein sequence ID" value="KAL2056766.1"/>
    <property type="molecule type" value="Genomic_DNA"/>
</dbReference>
<feature type="domain" description="Prion-inhibition and propagation HeLo" evidence="1">
    <location>
        <begin position="11"/>
        <end position="133"/>
    </location>
</feature>
<dbReference type="InterPro" id="IPR038305">
    <property type="entry name" value="HeLo_sf"/>
</dbReference>
<dbReference type="Gene3D" id="1.20.120.1020">
    <property type="entry name" value="Prion-inhibition and propagation, HeLo domain"/>
    <property type="match status" value="1"/>
</dbReference>
<proteinExistence type="predicted"/>
<evidence type="ECO:0000313" key="2">
    <source>
        <dbReference type="EMBL" id="KAL2056766.1"/>
    </source>
</evidence>
<gene>
    <name evidence="2" type="ORF">ABVK25_003161</name>
</gene>
<protein>
    <recommendedName>
        <fullName evidence="1">Prion-inhibition and propagation HeLo domain-containing protein</fullName>
    </recommendedName>
</protein>
<comment type="caution">
    <text evidence="2">The sequence shown here is derived from an EMBL/GenBank/DDBJ whole genome shotgun (WGS) entry which is preliminary data.</text>
</comment>
<name>A0ABR4BIA8_9LECA</name>
<reference evidence="2 3" key="1">
    <citation type="submission" date="2024-09" db="EMBL/GenBank/DDBJ databases">
        <title>Rethinking Asexuality: The Enigmatic Case of Functional Sexual Genes in Lepraria (Stereocaulaceae).</title>
        <authorList>
            <person name="Doellman M."/>
            <person name="Sun Y."/>
            <person name="Barcenas-Pena A."/>
            <person name="Lumbsch H.T."/>
            <person name="Grewe F."/>
        </authorList>
    </citation>
    <scope>NUCLEOTIDE SEQUENCE [LARGE SCALE GENOMIC DNA]</scope>
    <source>
        <strain evidence="2 3">Grewe 0041</strain>
    </source>
</reference>
<sequence>MGRPDATAPEIRTVKETLFQILMLFEDSAKISRQYKLSAKTGEDLSVLSSDTMDSVFVALSNNMRELAIKRQKRSNILKITQWALYHRSEFKRLIESLSSLIDNIEKIFPAPQAQITLVRQEAAELHDRQAIELVESAAEGVDSLLQNAAKEALSGHQYLNVLVKGKAQTGDAFSSDWHGKTGGASHTFDGVVVDNDGKALIGNKYGGKDFWDD</sequence>
<organism evidence="2 3">
    <name type="scientific">Lepraria finkii</name>
    <dbReference type="NCBI Taxonomy" id="1340010"/>
    <lineage>
        <taxon>Eukaryota</taxon>
        <taxon>Fungi</taxon>
        <taxon>Dikarya</taxon>
        <taxon>Ascomycota</taxon>
        <taxon>Pezizomycotina</taxon>
        <taxon>Lecanoromycetes</taxon>
        <taxon>OSLEUM clade</taxon>
        <taxon>Lecanoromycetidae</taxon>
        <taxon>Lecanorales</taxon>
        <taxon>Lecanorineae</taxon>
        <taxon>Stereocaulaceae</taxon>
        <taxon>Lepraria</taxon>
    </lineage>
</organism>
<keyword evidence="3" id="KW-1185">Reference proteome</keyword>
<dbReference type="InterPro" id="IPR029498">
    <property type="entry name" value="HeLo_dom"/>
</dbReference>